<reference evidence="7 8" key="1">
    <citation type="submission" date="2015-06" db="EMBL/GenBank/DDBJ databases">
        <title>Draft genome of the ant-associated black yeast Phialophora attae CBS 131958.</title>
        <authorList>
            <person name="Moreno L.F."/>
            <person name="Stielow B.J."/>
            <person name="de Hoog S."/>
            <person name="Vicente V.A."/>
            <person name="Weiss V.A."/>
            <person name="de Vries M."/>
            <person name="Cruz L.M."/>
            <person name="Souza E.M."/>
        </authorList>
    </citation>
    <scope>NUCLEOTIDE SEQUENCE [LARGE SCALE GENOMIC DNA]</scope>
    <source>
        <strain evidence="7 8">CBS 131958</strain>
    </source>
</reference>
<accession>A0A0N0NHH4</accession>
<dbReference type="VEuPathDB" id="FungiDB:AB675_6093"/>
<dbReference type="EMBL" id="LFJN01000106">
    <property type="protein sequence ID" value="KPI34269.1"/>
    <property type="molecule type" value="Genomic_DNA"/>
</dbReference>
<evidence type="ECO:0000256" key="5">
    <source>
        <dbReference type="SAM" id="MobiDB-lite"/>
    </source>
</evidence>
<dbReference type="InterPro" id="IPR051187">
    <property type="entry name" value="Pre-mRNA_3'-end_processing_reg"/>
</dbReference>
<protein>
    <recommendedName>
        <fullName evidence="6">Pre-mRNA polyadenylation factor Fip1 domain-containing protein</fullName>
    </recommendedName>
</protein>
<dbReference type="InterPro" id="IPR007854">
    <property type="entry name" value="Fip1_dom"/>
</dbReference>
<keyword evidence="3" id="KW-0507">mRNA processing</keyword>
<feature type="non-terminal residue" evidence="7">
    <location>
        <position position="193"/>
    </location>
</feature>
<dbReference type="RefSeq" id="XP_017994232.1">
    <property type="nucleotide sequence ID" value="XM_018146357.1"/>
</dbReference>
<keyword evidence="4" id="KW-0539">Nucleus</keyword>
<evidence type="ECO:0000256" key="1">
    <source>
        <dbReference type="ARBA" id="ARBA00004123"/>
    </source>
</evidence>
<evidence type="ECO:0000256" key="4">
    <source>
        <dbReference type="ARBA" id="ARBA00023242"/>
    </source>
</evidence>
<dbReference type="Proteomes" id="UP000038010">
    <property type="component" value="Unassembled WGS sequence"/>
</dbReference>
<dbReference type="GO" id="GO:0006397">
    <property type="term" value="P:mRNA processing"/>
    <property type="evidence" value="ECO:0007669"/>
    <property type="project" value="UniProtKB-KW"/>
</dbReference>
<organism evidence="7 8">
    <name type="scientific">Cyphellophora attinorum</name>
    <dbReference type="NCBI Taxonomy" id="1664694"/>
    <lineage>
        <taxon>Eukaryota</taxon>
        <taxon>Fungi</taxon>
        <taxon>Dikarya</taxon>
        <taxon>Ascomycota</taxon>
        <taxon>Pezizomycotina</taxon>
        <taxon>Eurotiomycetes</taxon>
        <taxon>Chaetothyriomycetidae</taxon>
        <taxon>Chaetothyriales</taxon>
        <taxon>Cyphellophoraceae</taxon>
        <taxon>Cyphellophora</taxon>
    </lineage>
</organism>
<dbReference type="GO" id="GO:0005847">
    <property type="term" value="C:mRNA cleavage and polyadenylation specificity factor complex"/>
    <property type="evidence" value="ECO:0007669"/>
    <property type="project" value="TreeGrafter"/>
</dbReference>
<proteinExistence type="inferred from homology"/>
<dbReference type="AlphaFoldDB" id="A0A0N0NHH4"/>
<sequence length="193" mass="20713">PTSDNQPLRSPTPPRQTGRDRRRSSQSQSQDIKLEHRPQLSPSANTDDKPGTAYPARHTSTLSINGNPVHPTTGKPILSTDLDADFPTESSKPWRKPGADITDYFNYGFDEFTWASYCLKQRDMPKEVAGIQREAEQLKSFVEGIPGGGGPPGMPGMPGVPTGPGGANGVAGGMPGMPSEAEMQAMFQSMMAQ</sequence>
<dbReference type="Pfam" id="PF05182">
    <property type="entry name" value="Fip1"/>
    <property type="match status" value="1"/>
</dbReference>
<evidence type="ECO:0000256" key="2">
    <source>
        <dbReference type="ARBA" id="ARBA00007459"/>
    </source>
</evidence>
<dbReference type="PANTHER" id="PTHR13484">
    <property type="entry name" value="FIP1-LIKE 1 PROTEIN"/>
    <property type="match status" value="1"/>
</dbReference>
<evidence type="ECO:0000313" key="8">
    <source>
        <dbReference type="Proteomes" id="UP000038010"/>
    </source>
</evidence>
<evidence type="ECO:0000256" key="3">
    <source>
        <dbReference type="ARBA" id="ARBA00022664"/>
    </source>
</evidence>
<dbReference type="OrthoDB" id="184876at2759"/>
<comment type="similarity">
    <text evidence="2">Belongs to the FIP1 family.</text>
</comment>
<comment type="caution">
    <text evidence="7">The sequence shown here is derived from an EMBL/GenBank/DDBJ whole genome shotgun (WGS) entry which is preliminary data.</text>
</comment>
<dbReference type="STRING" id="1664694.A0A0N0NHH4"/>
<feature type="non-terminal residue" evidence="7">
    <location>
        <position position="1"/>
    </location>
</feature>
<dbReference type="PANTHER" id="PTHR13484:SF0">
    <property type="entry name" value="PRE-MRNA 3'-END-PROCESSING FACTOR FIP1"/>
    <property type="match status" value="1"/>
</dbReference>
<evidence type="ECO:0000313" key="7">
    <source>
        <dbReference type="EMBL" id="KPI34269.1"/>
    </source>
</evidence>
<keyword evidence="8" id="KW-1185">Reference proteome</keyword>
<feature type="domain" description="Pre-mRNA polyadenylation factor Fip1" evidence="6">
    <location>
        <begin position="83"/>
        <end position="124"/>
    </location>
</feature>
<dbReference type="GeneID" id="28738237"/>
<gene>
    <name evidence="7" type="ORF">AB675_6093</name>
</gene>
<feature type="region of interest" description="Disordered" evidence="5">
    <location>
        <begin position="1"/>
        <end position="79"/>
    </location>
</feature>
<comment type="subcellular location">
    <subcellularLocation>
        <location evidence="1">Nucleus</location>
    </subcellularLocation>
</comment>
<evidence type="ECO:0000259" key="6">
    <source>
        <dbReference type="Pfam" id="PF05182"/>
    </source>
</evidence>
<name>A0A0N0NHH4_9EURO</name>